<organism evidence="2">
    <name type="scientific">Arundo donax</name>
    <name type="common">Giant reed</name>
    <name type="synonym">Donax arundinaceus</name>
    <dbReference type="NCBI Taxonomy" id="35708"/>
    <lineage>
        <taxon>Eukaryota</taxon>
        <taxon>Viridiplantae</taxon>
        <taxon>Streptophyta</taxon>
        <taxon>Embryophyta</taxon>
        <taxon>Tracheophyta</taxon>
        <taxon>Spermatophyta</taxon>
        <taxon>Magnoliopsida</taxon>
        <taxon>Liliopsida</taxon>
        <taxon>Poales</taxon>
        <taxon>Poaceae</taxon>
        <taxon>PACMAD clade</taxon>
        <taxon>Arundinoideae</taxon>
        <taxon>Arundineae</taxon>
        <taxon>Arundo</taxon>
    </lineage>
</organism>
<reference evidence="2" key="2">
    <citation type="journal article" date="2015" name="Data Brief">
        <title>Shoot transcriptome of the giant reed, Arundo donax.</title>
        <authorList>
            <person name="Barrero R.A."/>
            <person name="Guerrero F.D."/>
            <person name="Moolhuijzen P."/>
            <person name="Goolsby J.A."/>
            <person name="Tidwell J."/>
            <person name="Bellgard S.E."/>
            <person name="Bellgard M.I."/>
        </authorList>
    </citation>
    <scope>NUCLEOTIDE SEQUENCE</scope>
    <source>
        <tissue evidence="2">Shoot tissue taken approximately 20 cm above the soil surface</tissue>
    </source>
</reference>
<evidence type="ECO:0000313" key="2">
    <source>
        <dbReference type="EMBL" id="JAD87288.1"/>
    </source>
</evidence>
<feature type="compositionally biased region" description="Low complexity" evidence="1">
    <location>
        <begin position="53"/>
        <end position="64"/>
    </location>
</feature>
<feature type="region of interest" description="Disordered" evidence="1">
    <location>
        <begin position="42"/>
        <end position="84"/>
    </location>
</feature>
<accession>A0A0A9DKT2</accession>
<dbReference type="AlphaFoldDB" id="A0A0A9DKT2"/>
<name>A0A0A9DKT2_ARUDO</name>
<feature type="region of interest" description="Disordered" evidence="1">
    <location>
        <begin position="17"/>
        <end position="36"/>
    </location>
</feature>
<feature type="compositionally biased region" description="Basic and acidic residues" evidence="1">
    <location>
        <begin position="74"/>
        <end position="84"/>
    </location>
</feature>
<protein>
    <submittedName>
        <fullName evidence="2">Uncharacterized protein</fullName>
    </submittedName>
</protein>
<evidence type="ECO:0000256" key="1">
    <source>
        <dbReference type="SAM" id="MobiDB-lite"/>
    </source>
</evidence>
<reference evidence="2" key="1">
    <citation type="submission" date="2014-09" db="EMBL/GenBank/DDBJ databases">
        <authorList>
            <person name="Magalhaes I.L.F."/>
            <person name="Oliveira U."/>
            <person name="Santos F.R."/>
            <person name="Vidigal T.H.D.A."/>
            <person name="Brescovit A.D."/>
            <person name="Santos A.J."/>
        </authorList>
    </citation>
    <scope>NUCLEOTIDE SEQUENCE</scope>
    <source>
        <tissue evidence="2">Shoot tissue taken approximately 20 cm above the soil surface</tissue>
    </source>
</reference>
<sequence length="84" mass="8787">MVEIWSSLNLTRGLTATTSAAISSRSRPPSPLASNRSKILRTFSARDPRPADAADADSAISASAPLPPCAHGKISRDYGEIAHA</sequence>
<proteinExistence type="predicted"/>
<dbReference type="EMBL" id="GBRH01210607">
    <property type="protein sequence ID" value="JAD87288.1"/>
    <property type="molecule type" value="Transcribed_RNA"/>
</dbReference>